<evidence type="ECO:0000313" key="2">
    <source>
        <dbReference type="EMBL" id="MBA0877970.1"/>
    </source>
</evidence>
<organism evidence="2 3">
    <name type="scientific">Gossypium schwendimanii</name>
    <name type="common">Cotton</name>
    <dbReference type="NCBI Taxonomy" id="34291"/>
    <lineage>
        <taxon>Eukaryota</taxon>
        <taxon>Viridiplantae</taxon>
        <taxon>Streptophyta</taxon>
        <taxon>Embryophyta</taxon>
        <taxon>Tracheophyta</taxon>
        <taxon>Spermatophyta</taxon>
        <taxon>Magnoliopsida</taxon>
        <taxon>eudicotyledons</taxon>
        <taxon>Gunneridae</taxon>
        <taxon>Pentapetalae</taxon>
        <taxon>rosids</taxon>
        <taxon>malvids</taxon>
        <taxon>Malvales</taxon>
        <taxon>Malvaceae</taxon>
        <taxon>Malvoideae</taxon>
        <taxon>Gossypium</taxon>
    </lineage>
</organism>
<dbReference type="Pfam" id="PF03732">
    <property type="entry name" value="Retrotrans_gag"/>
    <property type="match status" value="1"/>
</dbReference>
<dbReference type="EMBL" id="JABFAF010270124">
    <property type="protein sequence ID" value="MBA0877970.1"/>
    <property type="molecule type" value="Genomic_DNA"/>
</dbReference>
<accession>A0A7J9N405</accession>
<evidence type="ECO:0000259" key="1">
    <source>
        <dbReference type="Pfam" id="PF03732"/>
    </source>
</evidence>
<name>A0A7J9N405_GOSSC</name>
<reference evidence="2 3" key="1">
    <citation type="journal article" date="2019" name="Genome Biol. Evol.">
        <title>Insights into the evolution of the New World diploid cottons (Gossypium, subgenus Houzingenia) based on genome sequencing.</title>
        <authorList>
            <person name="Grover C.E."/>
            <person name="Arick M.A. 2nd"/>
            <person name="Thrash A."/>
            <person name="Conover J.L."/>
            <person name="Sanders W.S."/>
            <person name="Peterson D.G."/>
            <person name="Frelichowski J.E."/>
            <person name="Scheffler J.A."/>
            <person name="Scheffler B.E."/>
            <person name="Wendel J.F."/>
        </authorList>
    </citation>
    <scope>NUCLEOTIDE SEQUENCE [LARGE SCALE GENOMIC DNA]</scope>
    <source>
        <strain evidence="2">1</strain>
        <tissue evidence="2">Leaf</tissue>
    </source>
</reference>
<feature type="non-terminal residue" evidence="2">
    <location>
        <position position="1"/>
    </location>
</feature>
<feature type="domain" description="Retrotransposon gag" evidence="1">
    <location>
        <begin position="40"/>
        <end position="131"/>
    </location>
</feature>
<evidence type="ECO:0000313" key="3">
    <source>
        <dbReference type="Proteomes" id="UP000593576"/>
    </source>
</evidence>
<dbReference type="Proteomes" id="UP000593576">
    <property type="component" value="Unassembled WGS sequence"/>
</dbReference>
<comment type="caution">
    <text evidence="2">The sequence shown here is derived from an EMBL/GenBank/DDBJ whole genome shotgun (WGS) entry which is preliminary data.</text>
</comment>
<gene>
    <name evidence="2" type="ORF">Goshw_007717</name>
</gene>
<dbReference type="OrthoDB" id="986316at2759"/>
<dbReference type="InterPro" id="IPR005162">
    <property type="entry name" value="Retrotrans_gag_dom"/>
</dbReference>
<protein>
    <recommendedName>
        <fullName evidence="1">Retrotransposon gag domain-containing protein</fullName>
    </recommendedName>
</protein>
<dbReference type="AlphaFoldDB" id="A0A7J9N405"/>
<sequence length="140" mass="16323">MRASLVPSSRGERSVKCSTQIENYFHAKGIVDDAIKVNTALMFLTDIVLLWWRGRTTDKRQGEIGTWQELQCELKGQFYPKFIEEKAWANLQGIMQRDTVGEYVREFNELKLQVLNVTEKKALLAFQNGLKLWVRQEVEQ</sequence>
<proteinExistence type="predicted"/>
<keyword evidence="3" id="KW-1185">Reference proteome</keyword>